<reference evidence="3" key="1">
    <citation type="journal article" date="2019" name="Int. J. Syst. Evol. Microbiol.">
        <title>The Global Catalogue of Microorganisms (GCM) 10K type strain sequencing project: providing services to taxonomists for standard genome sequencing and annotation.</title>
        <authorList>
            <consortium name="The Broad Institute Genomics Platform"/>
            <consortium name="The Broad Institute Genome Sequencing Center for Infectious Disease"/>
            <person name="Wu L."/>
            <person name="Ma J."/>
        </authorList>
    </citation>
    <scope>NUCLEOTIDE SEQUENCE [LARGE SCALE GENOMIC DNA]</scope>
    <source>
        <strain evidence="3">JCM 18325</strain>
    </source>
</reference>
<keyword evidence="1" id="KW-0812">Transmembrane</keyword>
<feature type="transmembrane region" description="Helical" evidence="1">
    <location>
        <begin position="42"/>
        <end position="63"/>
    </location>
</feature>
<evidence type="ECO:0000256" key="1">
    <source>
        <dbReference type="SAM" id="Phobius"/>
    </source>
</evidence>
<name>A0ABP9CE70_9FLAO</name>
<comment type="caution">
    <text evidence="2">The sequence shown here is derived from an EMBL/GenBank/DDBJ whole genome shotgun (WGS) entry which is preliminary data.</text>
</comment>
<dbReference type="RefSeq" id="WP_345276008.1">
    <property type="nucleotide sequence ID" value="NZ_BAABJW010000002.1"/>
</dbReference>
<dbReference type="Proteomes" id="UP001501433">
    <property type="component" value="Unassembled WGS sequence"/>
</dbReference>
<keyword evidence="1" id="KW-0472">Membrane</keyword>
<evidence type="ECO:0000313" key="3">
    <source>
        <dbReference type="Proteomes" id="UP001501433"/>
    </source>
</evidence>
<feature type="transmembrane region" description="Helical" evidence="1">
    <location>
        <begin position="70"/>
        <end position="92"/>
    </location>
</feature>
<gene>
    <name evidence="2" type="ORF">GCM10023330_11530</name>
</gene>
<feature type="transmembrane region" description="Helical" evidence="1">
    <location>
        <begin position="12"/>
        <end position="30"/>
    </location>
</feature>
<proteinExistence type="predicted"/>
<accession>A0ABP9CE70</accession>
<feature type="transmembrane region" description="Helical" evidence="1">
    <location>
        <begin position="98"/>
        <end position="118"/>
    </location>
</feature>
<evidence type="ECO:0000313" key="2">
    <source>
        <dbReference type="EMBL" id="GAA4806698.1"/>
    </source>
</evidence>
<organism evidence="2 3">
    <name type="scientific">Litoribaculum gwangyangense</name>
    <dbReference type="NCBI Taxonomy" id="1130722"/>
    <lineage>
        <taxon>Bacteria</taxon>
        <taxon>Pseudomonadati</taxon>
        <taxon>Bacteroidota</taxon>
        <taxon>Flavobacteriia</taxon>
        <taxon>Flavobacteriales</taxon>
        <taxon>Flavobacteriaceae</taxon>
        <taxon>Litoribaculum</taxon>
    </lineage>
</organism>
<protein>
    <submittedName>
        <fullName evidence="2">Uncharacterized protein</fullName>
    </submittedName>
</protein>
<sequence>MRNTKRNAVLKFWQEIVFILFIGLLLYEITEYALLGQTIDRWDVFLICLLIPLFIGLIGQFFWIKRTLAIALSFLLGFGSIVFIFMALYSLALTSTKITQAISMLILGIFLFFAAITMPNKSIYNLNLDKTKS</sequence>
<keyword evidence="3" id="KW-1185">Reference proteome</keyword>
<dbReference type="EMBL" id="BAABJW010000002">
    <property type="protein sequence ID" value="GAA4806698.1"/>
    <property type="molecule type" value="Genomic_DNA"/>
</dbReference>
<keyword evidence="1" id="KW-1133">Transmembrane helix</keyword>